<dbReference type="PANTHER" id="PTHR43685:SF3">
    <property type="entry name" value="SLR2126 PROTEIN"/>
    <property type="match status" value="1"/>
</dbReference>
<dbReference type="EMBL" id="BAABEZ010000018">
    <property type="protein sequence ID" value="GAA4452887.1"/>
    <property type="molecule type" value="Genomic_DNA"/>
</dbReference>
<dbReference type="Proteomes" id="UP001501410">
    <property type="component" value="Unassembled WGS sequence"/>
</dbReference>
<evidence type="ECO:0000313" key="2">
    <source>
        <dbReference type="EMBL" id="GAA4452887.1"/>
    </source>
</evidence>
<organism evidence="2 3">
    <name type="scientific">Rurimicrobium arvi</name>
    <dbReference type="NCBI Taxonomy" id="2049916"/>
    <lineage>
        <taxon>Bacteria</taxon>
        <taxon>Pseudomonadati</taxon>
        <taxon>Bacteroidota</taxon>
        <taxon>Chitinophagia</taxon>
        <taxon>Chitinophagales</taxon>
        <taxon>Chitinophagaceae</taxon>
        <taxon>Rurimicrobium</taxon>
    </lineage>
</organism>
<sequence>MTISVLIPTYNGAGKIMNLLHCLGKQTLLPDEIIVLIDGSKDGTEELIADGDFSLKARTKVLWQPNGGRAKVRNTAVAHASGDLLIFFDDDMLPLPDCIKQHHDWQLTHERAFVTGGLEEPVDETTSDILRYKASLSRKWNKELEGHPDGLLEGDSAFFTAANFSVPAGLFRELKGFDERLNDAEDYELCVRAQRAGVRFYFLPDAFAWHNDPLTCSTYIRRLRQYAQAHRKLQSLMPELPVRYKQPVPQGLKKIFFKLFLNRFWIRSVDNGFWTRLLPLSLRYRLYDYVITANGVYFPDKVSLS</sequence>
<dbReference type="Gene3D" id="3.90.550.10">
    <property type="entry name" value="Spore Coat Polysaccharide Biosynthesis Protein SpsA, Chain A"/>
    <property type="match status" value="1"/>
</dbReference>
<gene>
    <name evidence="2" type="ORF">GCM10023092_12500</name>
</gene>
<name>A0ABP8MMC1_9BACT</name>
<dbReference type="InterPro" id="IPR050834">
    <property type="entry name" value="Glycosyltransf_2"/>
</dbReference>
<protein>
    <recommendedName>
        <fullName evidence="1">Glycosyltransferase 2-like domain-containing protein</fullName>
    </recommendedName>
</protein>
<keyword evidence="3" id="KW-1185">Reference proteome</keyword>
<comment type="caution">
    <text evidence="2">The sequence shown here is derived from an EMBL/GenBank/DDBJ whole genome shotgun (WGS) entry which is preliminary data.</text>
</comment>
<dbReference type="SUPFAM" id="SSF53448">
    <property type="entry name" value="Nucleotide-diphospho-sugar transferases"/>
    <property type="match status" value="1"/>
</dbReference>
<dbReference type="InterPro" id="IPR029044">
    <property type="entry name" value="Nucleotide-diphossugar_trans"/>
</dbReference>
<dbReference type="CDD" id="cd00761">
    <property type="entry name" value="Glyco_tranf_GTA_type"/>
    <property type="match status" value="1"/>
</dbReference>
<evidence type="ECO:0000313" key="3">
    <source>
        <dbReference type="Proteomes" id="UP001501410"/>
    </source>
</evidence>
<accession>A0ABP8MMC1</accession>
<dbReference type="Pfam" id="PF00535">
    <property type="entry name" value="Glycos_transf_2"/>
    <property type="match status" value="1"/>
</dbReference>
<feature type="domain" description="Glycosyltransferase 2-like" evidence="1">
    <location>
        <begin position="4"/>
        <end position="162"/>
    </location>
</feature>
<dbReference type="InterPro" id="IPR001173">
    <property type="entry name" value="Glyco_trans_2-like"/>
</dbReference>
<evidence type="ECO:0000259" key="1">
    <source>
        <dbReference type="Pfam" id="PF00535"/>
    </source>
</evidence>
<reference evidence="3" key="1">
    <citation type="journal article" date="2019" name="Int. J. Syst. Evol. Microbiol.">
        <title>The Global Catalogue of Microorganisms (GCM) 10K type strain sequencing project: providing services to taxonomists for standard genome sequencing and annotation.</title>
        <authorList>
            <consortium name="The Broad Institute Genomics Platform"/>
            <consortium name="The Broad Institute Genome Sequencing Center for Infectious Disease"/>
            <person name="Wu L."/>
            <person name="Ma J."/>
        </authorList>
    </citation>
    <scope>NUCLEOTIDE SEQUENCE [LARGE SCALE GENOMIC DNA]</scope>
    <source>
        <strain evidence="3">JCM 31921</strain>
    </source>
</reference>
<dbReference type="PANTHER" id="PTHR43685">
    <property type="entry name" value="GLYCOSYLTRANSFERASE"/>
    <property type="match status" value="1"/>
</dbReference>
<proteinExistence type="predicted"/>
<dbReference type="RefSeq" id="WP_344824092.1">
    <property type="nucleotide sequence ID" value="NZ_BAABEZ010000018.1"/>
</dbReference>